<dbReference type="EMBL" id="FNOX01000002">
    <property type="protein sequence ID" value="SDY00101.1"/>
    <property type="molecule type" value="Genomic_DNA"/>
</dbReference>
<name>A0A1H3GA19_9PSED</name>
<organism evidence="1 2">
    <name type="scientific">Pseudomonas salomonii</name>
    <dbReference type="NCBI Taxonomy" id="191391"/>
    <lineage>
        <taxon>Bacteria</taxon>
        <taxon>Pseudomonadati</taxon>
        <taxon>Pseudomonadota</taxon>
        <taxon>Gammaproteobacteria</taxon>
        <taxon>Pseudomonadales</taxon>
        <taxon>Pseudomonadaceae</taxon>
        <taxon>Pseudomonas</taxon>
    </lineage>
</organism>
<accession>A0A1H3GA19</accession>
<protein>
    <submittedName>
        <fullName evidence="1">Uncharacterized protein</fullName>
    </submittedName>
</protein>
<evidence type="ECO:0000313" key="1">
    <source>
        <dbReference type="EMBL" id="SDY00101.1"/>
    </source>
</evidence>
<evidence type="ECO:0000313" key="2">
    <source>
        <dbReference type="Proteomes" id="UP000182902"/>
    </source>
</evidence>
<dbReference type="Proteomes" id="UP000182902">
    <property type="component" value="Unassembled WGS sequence"/>
</dbReference>
<dbReference type="AlphaFoldDB" id="A0A1H3GA19"/>
<reference evidence="1 2" key="1">
    <citation type="submission" date="2016-10" db="EMBL/GenBank/DDBJ databases">
        <authorList>
            <person name="de Groot N.N."/>
        </authorList>
    </citation>
    <scope>NUCLEOTIDE SEQUENCE [LARGE SCALE GENOMIC DNA]</scope>
    <source>
        <strain evidence="1 2">ICMP 14252</strain>
    </source>
</reference>
<sequence>MAAQLRATNGLSRLAREHLLGLLNLTINSNQASAFLPIKISDPSQTLEVSFLSTPVSSNIAERSDLTDPRLYWRLMNACVHFE</sequence>
<proteinExistence type="predicted"/>
<gene>
    <name evidence="1" type="ORF">SAMN05216247_102392</name>
</gene>